<evidence type="ECO:0000313" key="2">
    <source>
        <dbReference type="EMBL" id="KAJ7621479.1"/>
    </source>
</evidence>
<organism evidence="2 3">
    <name type="scientific">Roridomyces roridus</name>
    <dbReference type="NCBI Taxonomy" id="1738132"/>
    <lineage>
        <taxon>Eukaryota</taxon>
        <taxon>Fungi</taxon>
        <taxon>Dikarya</taxon>
        <taxon>Basidiomycota</taxon>
        <taxon>Agaricomycotina</taxon>
        <taxon>Agaricomycetes</taxon>
        <taxon>Agaricomycetidae</taxon>
        <taxon>Agaricales</taxon>
        <taxon>Marasmiineae</taxon>
        <taxon>Mycenaceae</taxon>
        <taxon>Roridomyces</taxon>
    </lineage>
</organism>
<dbReference type="Proteomes" id="UP001221142">
    <property type="component" value="Unassembled WGS sequence"/>
</dbReference>
<name>A0AAD7FIC8_9AGAR</name>
<evidence type="ECO:0000256" key="1">
    <source>
        <dbReference type="SAM" id="Coils"/>
    </source>
</evidence>
<feature type="coiled-coil region" evidence="1">
    <location>
        <begin position="12"/>
        <end position="39"/>
    </location>
</feature>
<sequence length="436" mass="49043">MTPRETQLRTRIHELSSQIADQRQVLANLEKELSVTQGQLNTILDPFARFPRDISSAVLLLCLPEGDIPKTDIAAVPLLFLGVSRSWRKIALSTPALWTGISIPTIVRPKFELLVNFWIARAGSLPLRMSLHGELYALSPVIQSHLEARVHSLELYFPNKPEPEWFQTPDLHAPFPFIETVTIGQEKNPVSSSGWSFSQWYERDAWTCTRLLECFPNAVEFVVDKISFRTLPANLHNTSTHDNLKILHLGRFVEGASFRVAGLLRHVNLPSLERLEIGYCQDEADLGHILAFLQRSPSPLRSFSMTFLTRLPLYDLSGLLPHVTELDLRCLSDAERDNFIVSLMSGLSSSDMFWNLSSLTLRGRQPSNAWTYQHVLNALYAWHASPRPPMRALQLLWGPESVDMALAPTPDVVGAIRDFAAAGIHIHVGPEGRNLI</sequence>
<dbReference type="AlphaFoldDB" id="A0AAD7FIC8"/>
<dbReference type="EMBL" id="JARKIF010000016">
    <property type="protein sequence ID" value="KAJ7621479.1"/>
    <property type="molecule type" value="Genomic_DNA"/>
</dbReference>
<reference evidence="2" key="1">
    <citation type="submission" date="2023-03" db="EMBL/GenBank/DDBJ databases">
        <title>Massive genome expansion in bonnet fungi (Mycena s.s.) driven by repeated elements and novel gene families across ecological guilds.</title>
        <authorList>
            <consortium name="Lawrence Berkeley National Laboratory"/>
            <person name="Harder C.B."/>
            <person name="Miyauchi S."/>
            <person name="Viragh M."/>
            <person name="Kuo A."/>
            <person name="Thoen E."/>
            <person name="Andreopoulos B."/>
            <person name="Lu D."/>
            <person name="Skrede I."/>
            <person name="Drula E."/>
            <person name="Henrissat B."/>
            <person name="Morin E."/>
            <person name="Kohler A."/>
            <person name="Barry K."/>
            <person name="LaButti K."/>
            <person name="Morin E."/>
            <person name="Salamov A."/>
            <person name="Lipzen A."/>
            <person name="Mereny Z."/>
            <person name="Hegedus B."/>
            <person name="Baldrian P."/>
            <person name="Stursova M."/>
            <person name="Weitz H."/>
            <person name="Taylor A."/>
            <person name="Grigoriev I.V."/>
            <person name="Nagy L.G."/>
            <person name="Martin F."/>
            <person name="Kauserud H."/>
        </authorList>
    </citation>
    <scope>NUCLEOTIDE SEQUENCE</scope>
    <source>
        <strain evidence="2">9284</strain>
    </source>
</reference>
<keyword evidence="1" id="KW-0175">Coiled coil</keyword>
<protein>
    <recommendedName>
        <fullName evidence="4">F-box domain-containing protein</fullName>
    </recommendedName>
</protein>
<dbReference type="SUPFAM" id="SSF52047">
    <property type="entry name" value="RNI-like"/>
    <property type="match status" value="1"/>
</dbReference>
<proteinExistence type="predicted"/>
<accession>A0AAD7FIC8</accession>
<gene>
    <name evidence="2" type="ORF">FB45DRAFT_799297</name>
</gene>
<keyword evidence="3" id="KW-1185">Reference proteome</keyword>
<comment type="caution">
    <text evidence="2">The sequence shown here is derived from an EMBL/GenBank/DDBJ whole genome shotgun (WGS) entry which is preliminary data.</text>
</comment>
<evidence type="ECO:0008006" key="4">
    <source>
        <dbReference type="Google" id="ProtNLM"/>
    </source>
</evidence>
<evidence type="ECO:0000313" key="3">
    <source>
        <dbReference type="Proteomes" id="UP001221142"/>
    </source>
</evidence>